<proteinExistence type="predicted"/>
<reference evidence="1" key="1">
    <citation type="submission" date="2020-03" db="EMBL/GenBank/DDBJ databases">
        <title>The deep terrestrial virosphere.</title>
        <authorList>
            <person name="Holmfeldt K."/>
            <person name="Nilsson E."/>
            <person name="Simone D."/>
            <person name="Lopez-Fernandez M."/>
            <person name="Wu X."/>
            <person name="de Brujin I."/>
            <person name="Lundin D."/>
            <person name="Andersson A."/>
            <person name="Bertilsson S."/>
            <person name="Dopson M."/>
        </authorList>
    </citation>
    <scope>NUCLEOTIDE SEQUENCE</scope>
    <source>
        <strain evidence="1">MM171A02173</strain>
        <strain evidence="2">MM171B00773</strain>
    </source>
</reference>
<sequence length="47" mass="5352">MAAYLPVPFSELSDWQRSFAAAHPGFWGRRAGGFLLRWIPEAQISIF</sequence>
<protein>
    <submittedName>
        <fullName evidence="1">Uncharacterized protein</fullName>
    </submittedName>
</protein>
<organism evidence="1">
    <name type="scientific">viral metagenome</name>
    <dbReference type="NCBI Taxonomy" id="1070528"/>
    <lineage>
        <taxon>unclassified sequences</taxon>
        <taxon>metagenomes</taxon>
        <taxon>organismal metagenomes</taxon>
    </lineage>
</organism>
<accession>A0A6M3M031</accession>
<gene>
    <name evidence="1" type="ORF">MM171A02173_0013</name>
    <name evidence="2" type="ORF">MM171B00773_0001</name>
</gene>
<dbReference type="EMBL" id="MT143841">
    <property type="protein sequence ID" value="QJB03349.1"/>
    <property type="molecule type" value="Genomic_DNA"/>
</dbReference>
<evidence type="ECO:0000313" key="2">
    <source>
        <dbReference type="EMBL" id="QJB03349.1"/>
    </source>
</evidence>
<evidence type="ECO:0000313" key="1">
    <source>
        <dbReference type="EMBL" id="QJA98188.1"/>
    </source>
</evidence>
<dbReference type="AlphaFoldDB" id="A0A6M3M031"/>
<name>A0A6M3M031_9ZZZZ</name>
<dbReference type="EMBL" id="MT143559">
    <property type="protein sequence ID" value="QJA98188.1"/>
    <property type="molecule type" value="Genomic_DNA"/>
</dbReference>